<feature type="region of interest" description="Disordered" evidence="1">
    <location>
        <begin position="29"/>
        <end position="88"/>
    </location>
</feature>
<reference evidence="5 6" key="1">
    <citation type="submission" date="2021-01" db="EMBL/GenBank/DDBJ databases">
        <title>Whole genome shotgun sequence of Asanoa siamensis NBRC 107932.</title>
        <authorList>
            <person name="Komaki H."/>
            <person name="Tamura T."/>
        </authorList>
    </citation>
    <scope>NUCLEOTIDE SEQUENCE [LARGE SCALE GENOMIC DNA]</scope>
    <source>
        <strain evidence="5 6">NBRC 107932</strain>
    </source>
</reference>
<keyword evidence="2" id="KW-0472">Membrane</keyword>
<evidence type="ECO:0000256" key="1">
    <source>
        <dbReference type="SAM" id="MobiDB-lite"/>
    </source>
</evidence>
<organism evidence="5 6">
    <name type="scientific">Asanoa siamensis</name>
    <dbReference type="NCBI Taxonomy" id="926357"/>
    <lineage>
        <taxon>Bacteria</taxon>
        <taxon>Bacillati</taxon>
        <taxon>Actinomycetota</taxon>
        <taxon>Actinomycetes</taxon>
        <taxon>Micromonosporales</taxon>
        <taxon>Micromonosporaceae</taxon>
        <taxon>Asanoa</taxon>
    </lineage>
</organism>
<dbReference type="Proteomes" id="UP000604117">
    <property type="component" value="Unassembled WGS sequence"/>
</dbReference>
<dbReference type="RefSeq" id="WP_203709967.1">
    <property type="nucleotide sequence ID" value="NZ_BONE01000001.1"/>
</dbReference>
<dbReference type="EMBL" id="BONE01000001">
    <property type="protein sequence ID" value="GIF70486.1"/>
    <property type="molecule type" value="Genomic_DNA"/>
</dbReference>
<feature type="signal peptide" evidence="3">
    <location>
        <begin position="1"/>
        <end position="25"/>
    </location>
</feature>
<feature type="chain" id="PRO_5046145177" description="DUF4349 domain-containing protein" evidence="3">
    <location>
        <begin position="26"/>
        <end position="347"/>
    </location>
</feature>
<gene>
    <name evidence="5" type="ORF">Asi02nite_00040</name>
</gene>
<evidence type="ECO:0000256" key="3">
    <source>
        <dbReference type="SAM" id="SignalP"/>
    </source>
</evidence>
<feature type="region of interest" description="Disordered" evidence="1">
    <location>
        <begin position="325"/>
        <end position="347"/>
    </location>
</feature>
<dbReference type="Pfam" id="PF14257">
    <property type="entry name" value="DUF4349"/>
    <property type="match status" value="1"/>
</dbReference>
<proteinExistence type="predicted"/>
<keyword evidence="6" id="KW-1185">Reference proteome</keyword>
<evidence type="ECO:0000259" key="4">
    <source>
        <dbReference type="Pfam" id="PF14257"/>
    </source>
</evidence>
<evidence type="ECO:0000313" key="6">
    <source>
        <dbReference type="Proteomes" id="UP000604117"/>
    </source>
</evidence>
<accession>A0ABQ4CGQ4</accession>
<feature type="compositionally biased region" description="Low complexity" evidence="1">
    <location>
        <begin position="70"/>
        <end position="88"/>
    </location>
</feature>
<dbReference type="PROSITE" id="PS51257">
    <property type="entry name" value="PROKAR_LIPOPROTEIN"/>
    <property type="match status" value="1"/>
</dbReference>
<protein>
    <recommendedName>
        <fullName evidence="4">DUF4349 domain-containing protein</fullName>
    </recommendedName>
</protein>
<keyword evidence="3" id="KW-0732">Signal</keyword>
<dbReference type="InterPro" id="IPR025645">
    <property type="entry name" value="DUF4349"/>
</dbReference>
<feature type="compositionally biased region" description="Low complexity" evidence="1">
    <location>
        <begin position="29"/>
        <end position="46"/>
    </location>
</feature>
<keyword evidence="2" id="KW-1133">Transmembrane helix</keyword>
<sequence length="347" mass="35360">MGSVRRGRVLATLAAGGLAAGLALAGCSASDSGDGTQTSGNAAPAAGGPGYAGADVADMSQAGGEEGKAAEQAPGAAPQAPQAAQAQAGGAGGVDLQVDQRQIIYNGSIMVRVENVERTAAEVTSLVTGAGGFVGGDKRTDDGGRSEAVLTLRVPANRFTQVVDEIAGKGTDDRREISTQDVTEDVVDLDARIVTQRARVESARRLLAQAKTINDLVSLENELGKREADLASLEGKKRRLDDLTALSTITATLLGPEAQAPAPPPEERSGFLGGLSAGWDAFLATVGVVLTVLGALVPWLVLAGLGLLVYVFVRRARRGRPTVALAGPAIPTQPAAADEPARDEEKA</sequence>
<name>A0ABQ4CGQ4_9ACTN</name>
<keyword evidence="2" id="KW-0812">Transmembrane</keyword>
<evidence type="ECO:0000256" key="2">
    <source>
        <dbReference type="SAM" id="Phobius"/>
    </source>
</evidence>
<feature type="transmembrane region" description="Helical" evidence="2">
    <location>
        <begin position="281"/>
        <end position="313"/>
    </location>
</feature>
<comment type="caution">
    <text evidence="5">The sequence shown here is derived from an EMBL/GenBank/DDBJ whole genome shotgun (WGS) entry which is preliminary data.</text>
</comment>
<feature type="domain" description="DUF4349" evidence="4">
    <location>
        <begin position="101"/>
        <end position="310"/>
    </location>
</feature>
<evidence type="ECO:0000313" key="5">
    <source>
        <dbReference type="EMBL" id="GIF70486.1"/>
    </source>
</evidence>